<feature type="transmembrane region" description="Helical" evidence="7">
    <location>
        <begin position="105"/>
        <end position="123"/>
    </location>
</feature>
<keyword evidence="4 7" id="KW-0812">Transmembrane</keyword>
<dbReference type="PROSITE" id="PS50850">
    <property type="entry name" value="MFS"/>
    <property type="match status" value="1"/>
</dbReference>
<feature type="transmembrane region" description="Helical" evidence="7">
    <location>
        <begin position="76"/>
        <end position="98"/>
    </location>
</feature>
<dbReference type="InterPro" id="IPR036259">
    <property type="entry name" value="MFS_trans_sf"/>
</dbReference>
<evidence type="ECO:0000259" key="8">
    <source>
        <dbReference type="PROSITE" id="PS50850"/>
    </source>
</evidence>
<evidence type="ECO:0000313" key="10">
    <source>
        <dbReference type="Proteomes" id="UP000620124"/>
    </source>
</evidence>
<evidence type="ECO:0000256" key="6">
    <source>
        <dbReference type="ARBA" id="ARBA00023136"/>
    </source>
</evidence>
<gene>
    <name evidence="9" type="ORF">MVEN_01698900</name>
</gene>
<keyword evidence="3" id="KW-0813">Transport</keyword>
<keyword evidence="10" id="KW-1185">Reference proteome</keyword>
<accession>A0A8H6XPD6</accession>
<dbReference type="Pfam" id="PF00083">
    <property type="entry name" value="Sugar_tr"/>
    <property type="match status" value="1"/>
</dbReference>
<dbReference type="PANTHER" id="PTHR48022">
    <property type="entry name" value="PLASTIDIC GLUCOSE TRANSPORTER 4"/>
    <property type="match status" value="1"/>
</dbReference>
<reference evidence="9" key="1">
    <citation type="submission" date="2020-05" db="EMBL/GenBank/DDBJ databases">
        <title>Mycena genomes resolve the evolution of fungal bioluminescence.</title>
        <authorList>
            <person name="Tsai I.J."/>
        </authorList>
    </citation>
    <scope>NUCLEOTIDE SEQUENCE</scope>
    <source>
        <strain evidence="9">CCC161011</strain>
    </source>
</reference>
<dbReference type="InterPro" id="IPR050360">
    <property type="entry name" value="MFS_Sugar_Transporters"/>
</dbReference>
<evidence type="ECO:0000313" key="9">
    <source>
        <dbReference type="EMBL" id="KAF7344092.1"/>
    </source>
</evidence>
<dbReference type="GO" id="GO:0016020">
    <property type="term" value="C:membrane"/>
    <property type="evidence" value="ECO:0007669"/>
    <property type="project" value="UniProtKB-SubCell"/>
</dbReference>
<dbReference type="EMBL" id="JACAZI010000015">
    <property type="protein sequence ID" value="KAF7344092.1"/>
    <property type="molecule type" value="Genomic_DNA"/>
</dbReference>
<dbReference type="InterPro" id="IPR020846">
    <property type="entry name" value="MFS_dom"/>
</dbReference>
<evidence type="ECO:0000256" key="4">
    <source>
        <dbReference type="ARBA" id="ARBA00022692"/>
    </source>
</evidence>
<dbReference type="AlphaFoldDB" id="A0A8H6XPD6"/>
<feature type="transmembrane region" description="Helical" evidence="7">
    <location>
        <begin position="352"/>
        <end position="375"/>
    </location>
</feature>
<comment type="caution">
    <text evidence="9">The sequence shown here is derived from an EMBL/GenBank/DDBJ whole genome shotgun (WGS) entry which is preliminary data.</text>
</comment>
<evidence type="ECO:0000256" key="1">
    <source>
        <dbReference type="ARBA" id="ARBA00004141"/>
    </source>
</evidence>
<dbReference type="OrthoDB" id="6133115at2759"/>
<dbReference type="SUPFAM" id="SSF103473">
    <property type="entry name" value="MFS general substrate transporter"/>
    <property type="match status" value="1"/>
</dbReference>
<dbReference type="InterPro" id="IPR005828">
    <property type="entry name" value="MFS_sugar_transport-like"/>
</dbReference>
<dbReference type="Proteomes" id="UP000620124">
    <property type="component" value="Unassembled WGS sequence"/>
</dbReference>
<feature type="transmembrane region" description="Helical" evidence="7">
    <location>
        <begin position="288"/>
        <end position="308"/>
    </location>
</feature>
<comment type="similarity">
    <text evidence="2">Belongs to the major facilitator superfamily. Sugar transporter (TC 2.A.1.1) family.</text>
</comment>
<keyword evidence="5 7" id="KW-1133">Transmembrane helix</keyword>
<comment type="subcellular location">
    <subcellularLocation>
        <location evidence="1">Membrane</location>
        <topology evidence="1">Multi-pass membrane protein</topology>
    </subcellularLocation>
</comment>
<organism evidence="9 10">
    <name type="scientific">Mycena venus</name>
    <dbReference type="NCBI Taxonomy" id="2733690"/>
    <lineage>
        <taxon>Eukaryota</taxon>
        <taxon>Fungi</taxon>
        <taxon>Dikarya</taxon>
        <taxon>Basidiomycota</taxon>
        <taxon>Agaricomycotina</taxon>
        <taxon>Agaricomycetes</taxon>
        <taxon>Agaricomycetidae</taxon>
        <taxon>Agaricales</taxon>
        <taxon>Marasmiineae</taxon>
        <taxon>Mycenaceae</taxon>
        <taxon>Mycena</taxon>
    </lineage>
</organism>
<evidence type="ECO:0000256" key="5">
    <source>
        <dbReference type="ARBA" id="ARBA00022989"/>
    </source>
</evidence>
<dbReference type="Gene3D" id="1.20.1250.20">
    <property type="entry name" value="MFS general substrate transporter like domains"/>
    <property type="match status" value="1"/>
</dbReference>
<feature type="transmembrane region" description="Helical" evidence="7">
    <location>
        <begin position="320"/>
        <end position="340"/>
    </location>
</feature>
<evidence type="ECO:0000256" key="2">
    <source>
        <dbReference type="ARBA" id="ARBA00010992"/>
    </source>
</evidence>
<evidence type="ECO:0000256" key="3">
    <source>
        <dbReference type="ARBA" id="ARBA00022448"/>
    </source>
</evidence>
<feature type="domain" description="Major facilitator superfamily (MFS) profile" evidence="8">
    <location>
        <begin position="37"/>
        <end position="385"/>
    </location>
</feature>
<name>A0A8H6XPD6_9AGAR</name>
<proteinExistence type="inferred from homology"/>
<evidence type="ECO:0000256" key="7">
    <source>
        <dbReference type="SAM" id="Phobius"/>
    </source>
</evidence>
<feature type="transmembrane region" description="Helical" evidence="7">
    <location>
        <begin position="135"/>
        <end position="157"/>
    </location>
</feature>
<dbReference type="GO" id="GO:0005351">
    <property type="term" value="F:carbohydrate:proton symporter activity"/>
    <property type="evidence" value="ECO:0007669"/>
    <property type="project" value="TreeGrafter"/>
</dbReference>
<dbReference type="FunFam" id="1.20.1250.20:FF:000134">
    <property type="entry name" value="MFS sugar transporter protein"/>
    <property type="match status" value="1"/>
</dbReference>
<dbReference type="PANTHER" id="PTHR48022:SF64">
    <property type="entry name" value="MAJOR FACILITATOR SUPERFAMILY (MFS) PROFILE DOMAIN-CONTAINING PROTEIN"/>
    <property type="match status" value="1"/>
</dbReference>
<feature type="transmembrane region" description="Helical" evidence="7">
    <location>
        <begin position="31"/>
        <end position="50"/>
    </location>
</feature>
<sequence length="385" mass="42614">MSDAPLKTAHGTNALTSLMDPKRTWYNNRRLIALNGWIVLLLITSYANGYDGSVMNGLQSLPQWEDYFNFPTKGKLGLLSTIQNVGALIGFPFTPYLCDGIGRRPTVFIGALMMVMAATIQTASQSVEMFIGARFMIGFGLTFSASAAPMLVAELSYPKYRAPLTSTYNSLWNSGAIVAAWATFGTFKIQNTWAWRLPSILQAVPSLLQVFLVWFMPESPRYLVQKGKEAQALKILAYYHADGDENDPLVLYEFEEIKAAMEFDRTVTANVGWKSLISTPGNLKRVRIIIAIAFFSQWSGNGLTSYYLNKVLSDIGITNPVTQLLLNGILSIWSLICALAASSTVERFGRRVLFITSACLMTLFFTMQTVCMASVGGGDFDWVFC</sequence>
<protein>
    <submittedName>
        <fullName evidence="9">MFS domain-containing protein</fullName>
    </submittedName>
</protein>
<keyword evidence="6 7" id="KW-0472">Membrane</keyword>